<dbReference type="Pfam" id="PF02875">
    <property type="entry name" value="Mur_ligase_C"/>
    <property type="match status" value="1"/>
</dbReference>
<dbReference type="Gene3D" id="3.40.1190.10">
    <property type="entry name" value="Mur-like, catalytic domain"/>
    <property type="match status" value="1"/>
</dbReference>
<evidence type="ECO:0000256" key="8">
    <source>
        <dbReference type="ARBA" id="ARBA00013025"/>
    </source>
</evidence>
<keyword evidence="15" id="KW-0289">Folate biosynthesis</keyword>
<evidence type="ECO:0000256" key="10">
    <source>
        <dbReference type="ARBA" id="ARBA00022598"/>
    </source>
</evidence>
<dbReference type="PIRSF" id="PIRSF001563">
    <property type="entry name" value="Folylpolyglu_synth"/>
    <property type="match status" value="1"/>
</dbReference>
<dbReference type="EMBL" id="VJOM01000002">
    <property type="protein sequence ID" value="TSE33724.1"/>
    <property type="molecule type" value="Genomic_DNA"/>
</dbReference>
<evidence type="ECO:0000256" key="20">
    <source>
        <dbReference type="ARBA" id="ARBA00047808"/>
    </source>
</evidence>
<evidence type="ECO:0000256" key="3">
    <source>
        <dbReference type="ARBA" id="ARBA00004799"/>
    </source>
</evidence>
<dbReference type="EC" id="6.3.2.12" evidence="7"/>
<dbReference type="InterPro" id="IPR004101">
    <property type="entry name" value="Mur_ligase_C"/>
</dbReference>
<dbReference type="InterPro" id="IPR036565">
    <property type="entry name" value="Mur-like_cat_sf"/>
</dbReference>
<dbReference type="GO" id="GO:0005737">
    <property type="term" value="C:cytoplasm"/>
    <property type="evidence" value="ECO:0007669"/>
    <property type="project" value="TreeGrafter"/>
</dbReference>
<dbReference type="GO" id="GO:0046872">
    <property type="term" value="F:metal ion binding"/>
    <property type="evidence" value="ECO:0007669"/>
    <property type="project" value="UniProtKB-KW"/>
</dbReference>
<keyword evidence="13 23" id="KW-0067">ATP-binding</keyword>
<comment type="catalytic activity">
    <reaction evidence="19">
        <text>(6S)-5,6,7,8-tetrahydrofolyl-(gamma-L-Glu)(n) + L-glutamate + ATP = (6S)-5,6,7,8-tetrahydrofolyl-(gamma-L-Glu)(n+1) + ADP + phosphate + H(+)</text>
        <dbReference type="Rhea" id="RHEA:10580"/>
        <dbReference type="Rhea" id="RHEA-COMP:14738"/>
        <dbReference type="Rhea" id="RHEA-COMP:14740"/>
        <dbReference type="ChEBI" id="CHEBI:15378"/>
        <dbReference type="ChEBI" id="CHEBI:29985"/>
        <dbReference type="ChEBI" id="CHEBI:30616"/>
        <dbReference type="ChEBI" id="CHEBI:43474"/>
        <dbReference type="ChEBI" id="CHEBI:141005"/>
        <dbReference type="ChEBI" id="CHEBI:456216"/>
        <dbReference type="EC" id="6.3.2.17"/>
    </reaction>
</comment>
<keyword evidence="11" id="KW-0479">Metal-binding</keyword>
<dbReference type="PANTHER" id="PTHR11136:SF0">
    <property type="entry name" value="DIHYDROFOLATE SYNTHETASE-RELATED"/>
    <property type="match status" value="1"/>
</dbReference>
<evidence type="ECO:0000256" key="2">
    <source>
        <dbReference type="ARBA" id="ARBA00002714"/>
    </source>
</evidence>
<dbReference type="Proteomes" id="UP000317763">
    <property type="component" value="Unassembled WGS sequence"/>
</dbReference>
<keyword evidence="14" id="KW-0460">Magnesium</keyword>
<name>A0A554XD90_9BURK</name>
<evidence type="ECO:0000256" key="12">
    <source>
        <dbReference type="ARBA" id="ARBA00022741"/>
    </source>
</evidence>
<dbReference type="RefSeq" id="WP_143897359.1">
    <property type="nucleotide sequence ID" value="NZ_CP083911.1"/>
</dbReference>
<dbReference type="GO" id="GO:0046656">
    <property type="term" value="P:folic acid biosynthetic process"/>
    <property type="evidence" value="ECO:0007669"/>
    <property type="project" value="UniProtKB-KW"/>
</dbReference>
<comment type="cofactor">
    <cofactor evidence="1">
        <name>Mg(2+)</name>
        <dbReference type="ChEBI" id="CHEBI:18420"/>
    </cofactor>
</comment>
<evidence type="ECO:0000256" key="23">
    <source>
        <dbReference type="PIRNR" id="PIRNR001563"/>
    </source>
</evidence>
<evidence type="ECO:0000256" key="21">
    <source>
        <dbReference type="ARBA" id="ARBA00049035"/>
    </source>
</evidence>
<protein>
    <recommendedName>
        <fullName evidence="9">Dihydrofolate synthase/folylpolyglutamate synthase</fullName>
        <ecNumber evidence="7">6.3.2.12</ecNumber>
        <ecNumber evidence="8">6.3.2.17</ecNumber>
    </recommendedName>
    <alternativeName>
        <fullName evidence="18">Folylpoly-gamma-glutamate synthetase-dihydrofolate synthetase</fullName>
    </alternativeName>
    <alternativeName>
        <fullName evidence="16">Folylpolyglutamate synthetase</fullName>
    </alternativeName>
    <alternativeName>
        <fullName evidence="17">Tetrahydrofolylpolyglutamate synthase</fullName>
    </alternativeName>
</protein>
<dbReference type="NCBIfam" id="TIGR01499">
    <property type="entry name" value="folC"/>
    <property type="match status" value="1"/>
</dbReference>
<dbReference type="NCBIfam" id="NF008101">
    <property type="entry name" value="PRK10846.1"/>
    <property type="match status" value="1"/>
</dbReference>
<sequence length="449" mass="48356">MSVPPTDVPPTAPVADAALAEWLAYLEHLHGQRITLGLERVQTVAHRLGAAVRPACPVITVAGTNGKGSTCAMLEAIYRAAGYRTALYTSPHLVHFEERARLDGQPMASADLVPSFAAVEAARTAGDPVVLSYFEFTTLALVHAMLAQRPDVLILEVGMGGRLDAVNVWDADCAVITSVDLDHMEYLGPDREAIGYEKAGILRTGRPAVVSDPEPPRSVLERAREIDADLWLGGRDFRHSGDRQQWAWQGRARRYAGLAYPALRGVNQLTNAAGVLAVLEAMHVRLPVTAQAVRQGLATVEWPGRFQIVPGEPVLVLDVAHNPHAAAALAENLDAMGFYPQTQAVFGAMADKDVRPMLERLDPLIDVWHFCDLPTARAARGDALHALWQSVTRRRDATATVHEGPAAALKAALAQVDPAGRIVVFGSFYTVGGVLQEGVPRLAARHLQG</sequence>
<evidence type="ECO:0000256" key="17">
    <source>
        <dbReference type="ARBA" id="ARBA00030592"/>
    </source>
</evidence>
<organism evidence="26 27">
    <name type="scientific">Tepidimonas taiwanensis</name>
    <dbReference type="NCBI Taxonomy" id="307486"/>
    <lineage>
        <taxon>Bacteria</taxon>
        <taxon>Pseudomonadati</taxon>
        <taxon>Pseudomonadota</taxon>
        <taxon>Betaproteobacteria</taxon>
        <taxon>Burkholderiales</taxon>
        <taxon>Tepidimonas</taxon>
    </lineage>
</organism>
<gene>
    <name evidence="26" type="primary">folC</name>
    <name evidence="26" type="ORF">Ttaiw_00289</name>
</gene>
<dbReference type="PANTHER" id="PTHR11136">
    <property type="entry name" value="FOLYLPOLYGLUTAMATE SYNTHASE-RELATED"/>
    <property type="match status" value="1"/>
</dbReference>
<evidence type="ECO:0000259" key="25">
    <source>
        <dbReference type="Pfam" id="PF08245"/>
    </source>
</evidence>
<dbReference type="Gene3D" id="3.90.190.20">
    <property type="entry name" value="Mur ligase, C-terminal domain"/>
    <property type="match status" value="1"/>
</dbReference>
<dbReference type="GO" id="GO:0004326">
    <property type="term" value="F:tetrahydrofolylpolyglutamate synthase activity"/>
    <property type="evidence" value="ECO:0007669"/>
    <property type="project" value="UniProtKB-EC"/>
</dbReference>
<evidence type="ECO:0000256" key="14">
    <source>
        <dbReference type="ARBA" id="ARBA00022842"/>
    </source>
</evidence>
<comment type="pathway">
    <text evidence="3">Cofactor biosynthesis; tetrahydrofolate biosynthesis; 7,8-dihydrofolate from 2-amino-4-hydroxy-6-hydroxymethyl-7,8-dihydropteridine diphosphate and 4-aminobenzoate: step 2/2.</text>
</comment>
<keyword evidence="12 23" id="KW-0547">Nucleotide-binding</keyword>
<dbReference type="AlphaFoldDB" id="A0A554XD90"/>
<comment type="similarity">
    <text evidence="5 23">Belongs to the folylpolyglutamate synthase family.</text>
</comment>
<evidence type="ECO:0000256" key="1">
    <source>
        <dbReference type="ARBA" id="ARBA00001946"/>
    </source>
</evidence>
<keyword evidence="27" id="KW-1185">Reference proteome</keyword>
<comment type="pathway">
    <text evidence="4">Cofactor biosynthesis; tetrahydrofolylpolyglutamate biosynthesis.</text>
</comment>
<evidence type="ECO:0000256" key="11">
    <source>
        <dbReference type="ARBA" id="ARBA00022723"/>
    </source>
</evidence>
<dbReference type="InterPro" id="IPR001645">
    <property type="entry name" value="Folylpolyglutamate_synth"/>
</dbReference>
<evidence type="ECO:0000256" key="22">
    <source>
        <dbReference type="ARBA" id="ARBA00049161"/>
    </source>
</evidence>
<evidence type="ECO:0000256" key="19">
    <source>
        <dbReference type="ARBA" id="ARBA00047493"/>
    </source>
</evidence>
<evidence type="ECO:0000256" key="6">
    <source>
        <dbReference type="ARBA" id="ARBA00011245"/>
    </source>
</evidence>
<dbReference type="GO" id="GO:0046654">
    <property type="term" value="P:tetrahydrofolate biosynthetic process"/>
    <property type="evidence" value="ECO:0007669"/>
    <property type="project" value="UniProtKB-UniPathway"/>
</dbReference>
<comment type="caution">
    <text evidence="26">The sequence shown here is derived from an EMBL/GenBank/DDBJ whole genome shotgun (WGS) entry which is preliminary data.</text>
</comment>
<dbReference type="SUPFAM" id="SSF53244">
    <property type="entry name" value="MurD-like peptide ligases, peptide-binding domain"/>
    <property type="match status" value="1"/>
</dbReference>
<evidence type="ECO:0000256" key="9">
    <source>
        <dbReference type="ARBA" id="ARBA00019357"/>
    </source>
</evidence>
<dbReference type="GO" id="GO:0008841">
    <property type="term" value="F:dihydrofolate synthase activity"/>
    <property type="evidence" value="ECO:0007669"/>
    <property type="project" value="UniProtKB-EC"/>
</dbReference>
<feature type="domain" description="Mur ligase central" evidence="25">
    <location>
        <begin position="61"/>
        <end position="203"/>
    </location>
</feature>
<accession>A0A554XD90</accession>
<dbReference type="GO" id="GO:0005524">
    <property type="term" value="F:ATP binding"/>
    <property type="evidence" value="ECO:0007669"/>
    <property type="project" value="UniProtKB-KW"/>
</dbReference>
<proteinExistence type="inferred from homology"/>
<dbReference type="OrthoDB" id="9809356at2"/>
<evidence type="ECO:0000256" key="18">
    <source>
        <dbReference type="ARBA" id="ARBA00032510"/>
    </source>
</evidence>
<evidence type="ECO:0000256" key="16">
    <source>
        <dbReference type="ARBA" id="ARBA00030048"/>
    </source>
</evidence>
<dbReference type="InterPro" id="IPR036615">
    <property type="entry name" value="Mur_ligase_C_dom_sf"/>
</dbReference>
<dbReference type="InterPro" id="IPR013221">
    <property type="entry name" value="Mur_ligase_cen"/>
</dbReference>
<comment type="function">
    <text evidence="2">Functions in two distinct reactions of the de novo folate biosynthetic pathway. Catalyzes the addition of a glutamate residue to dihydropteroate (7,8-dihydropteroate or H2Pte) to form dihydrofolate (7,8-dihydrofolate monoglutamate or H2Pte-Glu). Also catalyzes successive additions of L-glutamate to tetrahydrofolate or 10-formyltetrahydrofolate or 5,10-methylenetetrahydrofolate, leading to folylpolyglutamate derivatives.</text>
</comment>
<evidence type="ECO:0000256" key="4">
    <source>
        <dbReference type="ARBA" id="ARBA00005150"/>
    </source>
</evidence>
<dbReference type="UniPathway" id="UPA00077">
    <property type="reaction ID" value="UER00157"/>
</dbReference>
<evidence type="ECO:0000256" key="15">
    <source>
        <dbReference type="ARBA" id="ARBA00022909"/>
    </source>
</evidence>
<feature type="domain" description="Mur ligase C-terminal" evidence="24">
    <location>
        <begin position="304"/>
        <end position="428"/>
    </location>
</feature>
<evidence type="ECO:0000259" key="24">
    <source>
        <dbReference type="Pfam" id="PF02875"/>
    </source>
</evidence>
<comment type="catalytic activity">
    <reaction evidence="22">
        <text>7,8-dihydropteroate + L-glutamate + ATP = 7,8-dihydrofolate + ADP + phosphate + H(+)</text>
        <dbReference type="Rhea" id="RHEA:23584"/>
        <dbReference type="ChEBI" id="CHEBI:15378"/>
        <dbReference type="ChEBI" id="CHEBI:17839"/>
        <dbReference type="ChEBI" id="CHEBI:29985"/>
        <dbReference type="ChEBI" id="CHEBI:30616"/>
        <dbReference type="ChEBI" id="CHEBI:43474"/>
        <dbReference type="ChEBI" id="CHEBI:57451"/>
        <dbReference type="ChEBI" id="CHEBI:456216"/>
        <dbReference type="EC" id="6.3.2.12"/>
    </reaction>
</comment>
<evidence type="ECO:0000313" key="27">
    <source>
        <dbReference type="Proteomes" id="UP000317763"/>
    </source>
</evidence>
<dbReference type="FunFam" id="3.40.1190.10:FF:000004">
    <property type="entry name" value="Dihydrofolate synthase/folylpolyglutamate synthase"/>
    <property type="match status" value="1"/>
</dbReference>
<evidence type="ECO:0000256" key="7">
    <source>
        <dbReference type="ARBA" id="ARBA00013023"/>
    </source>
</evidence>
<dbReference type="Pfam" id="PF08245">
    <property type="entry name" value="Mur_ligase_M"/>
    <property type="match status" value="1"/>
</dbReference>
<dbReference type="STRING" id="307486.GCA_000807215_01791"/>
<comment type="catalytic activity">
    <reaction evidence="21">
        <text>(6R)-5,10-methylenetetrahydrofolyl-(gamma-L-Glu)(n) + L-glutamate + ATP = (6R)-5,10-methylenetetrahydrofolyl-(gamma-L-Glu)(n+1) + ADP + phosphate + H(+)</text>
        <dbReference type="Rhea" id="RHEA:51912"/>
        <dbReference type="Rhea" id="RHEA-COMP:13257"/>
        <dbReference type="Rhea" id="RHEA-COMP:13258"/>
        <dbReference type="ChEBI" id="CHEBI:15378"/>
        <dbReference type="ChEBI" id="CHEBI:29985"/>
        <dbReference type="ChEBI" id="CHEBI:30616"/>
        <dbReference type="ChEBI" id="CHEBI:43474"/>
        <dbReference type="ChEBI" id="CHEBI:136572"/>
        <dbReference type="ChEBI" id="CHEBI:456216"/>
        <dbReference type="EC" id="6.3.2.17"/>
    </reaction>
</comment>
<dbReference type="EC" id="6.3.2.17" evidence="8"/>
<keyword evidence="10 23" id="KW-0436">Ligase</keyword>
<evidence type="ECO:0000256" key="5">
    <source>
        <dbReference type="ARBA" id="ARBA00008276"/>
    </source>
</evidence>
<evidence type="ECO:0000256" key="13">
    <source>
        <dbReference type="ARBA" id="ARBA00022840"/>
    </source>
</evidence>
<comment type="subunit">
    <text evidence="6">Monomer.</text>
</comment>
<evidence type="ECO:0000313" key="26">
    <source>
        <dbReference type="EMBL" id="TSE33724.1"/>
    </source>
</evidence>
<comment type="catalytic activity">
    <reaction evidence="20">
        <text>10-formyltetrahydrofolyl-(gamma-L-Glu)(n) + L-glutamate + ATP = 10-formyltetrahydrofolyl-(gamma-L-Glu)(n+1) + ADP + phosphate + H(+)</text>
        <dbReference type="Rhea" id="RHEA:51904"/>
        <dbReference type="Rhea" id="RHEA-COMP:13088"/>
        <dbReference type="Rhea" id="RHEA-COMP:14300"/>
        <dbReference type="ChEBI" id="CHEBI:15378"/>
        <dbReference type="ChEBI" id="CHEBI:29985"/>
        <dbReference type="ChEBI" id="CHEBI:30616"/>
        <dbReference type="ChEBI" id="CHEBI:43474"/>
        <dbReference type="ChEBI" id="CHEBI:134413"/>
        <dbReference type="ChEBI" id="CHEBI:456216"/>
        <dbReference type="EC" id="6.3.2.17"/>
    </reaction>
</comment>
<dbReference type="SUPFAM" id="SSF53623">
    <property type="entry name" value="MurD-like peptide ligases, catalytic domain"/>
    <property type="match status" value="1"/>
</dbReference>
<reference evidence="26 27" key="1">
    <citation type="submission" date="2019-07" db="EMBL/GenBank/DDBJ databases">
        <title>Tepidimonas taiwanensis I1-1 draft genome.</title>
        <authorList>
            <person name="Da Costa M.S."/>
            <person name="Froufe H.J.C."/>
            <person name="Egas C."/>
            <person name="Albuquerque L."/>
        </authorList>
    </citation>
    <scope>NUCLEOTIDE SEQUENCE [LARGE SCALE GENOMIC DNA]</scope>
    <source>
        <strain evidence="26 27">I1-1</strain>
    </source>
</reference>